<dbReference type="Pfam" id="PF13335">
    <property type="entry name" value="Mg_chelatase_C"/>
    <property type="match status" value="1"/>
</dbReference>
<protein>
    <submittedName>
        <fullName evidence="3">ATP-binding protein</fullName>
    </submittedName>
</protein>
<dbReference type="Gene3D" id="3.40.50.300">
    <property type="entry name" value="P-loop containing nucleotide triphosphate hydrolases"/>
    <property type="match status" value="1"/>
</dbReference>
<dbReference type="InterPro" id="IPR045006">
    <property type="entry name" value="CHLI-like"/>
</dbReference>
<accession>A0A419DAN7</accession>
<dbReference type="NCBIfam" id="TIGR00368">
    <property type="entry name" value="YifB family Mg chelatase-like AAA ATPase"/>
    <property type="match status" value="1"/>
</dbReference>
<dbReference type="Proteomes" id="UP000285655">
    <property type="component" value="Unassembled WGS sequence"/>
</dbReference>
<gene>
    <name evidence="3" type="ORF">C4544_05535</name>
</gene>
<dbReference type="AlphaFoldDB" id="A0A419DAN7"/>
<dbReference type="GO" id="GO:0005524">
    <property type="term" value="F:ATP binding"/>
    <property type="evidence" value="ECO:0007669"/>
    <property type="project" value="UniProtKB-KW"/>
</dbReference>
<dbReference type="InterPro" id="IPR020568">
    <property type="entry name" value="Ribosomal_Su5_D2-typ_SF"/>
</dbReference>
<keyword evidence="3" id="KW-0547">Nucleotide-binding</keyword>
<keyword evidence="3" id="KW-0067">ATP-binding</keyword>
<dbReference type="PANTHER" id="PTHR32039">
    <property type="entry name" value="MAGNESIUM-CHELATASE SUBUNIT CHLI"/>
    <property type="match status" value="1"/>
</dbReference>
<dbReference type="InterPro" id="IPR014721">
    <property type="entry name" value="Ribsml_uS5_D2-typ_fold_subgr"/>
</dbReference>
<dbReference type="InterPro" id="IPR003593">
    <property type="entry name" value="AAA+_ATPase"/>
</dbReference>
<dbReference type="SUPFAM" id="SSF54211">
    <property type="entry name" value="Ribosomal protein S5 domain 2-like"/>
    <property type="match status" value="1"/>
</dbReference>
<sequence length="503" mass="54820">MLAKVKSATVIGLDAEVIDVEVDLSNGLPCFNIVGLPDKAVEEAKERVKSAIKNSGGLFPQKRITVNLAPADIKKEGPSFDLPIALGILAASGQVDFDTENILSVGELSLDGKLRRVNGVLPVSMMAKSKGYKEILVPKNNAKEAAIVEGANVLPVDSLKNLMLHLRKEKDLKHVKEVKVDFSNDEETHLDMALVMGQEHAKRALEIAASGGHNVLMSGSPGSGKTLLAKTLTTILPDLTFDESLEISKIYSITGALPKEKALITSRPFRNPHHTASSIALVGGGQWPKPGEISLAHRGVLFLDEMPEFPRSVIEIMRQPLEDGTVTISRANGTLSFPANFVLVAAQNPCPCGYLNDAVKNCTCTPGQILKYQKKVSGPILDRIDLHIDVPRVETNKLTSESQAEPSKKIKERVEKARKIQAKRFQGSKKITNSEMTASDIKEFCKLSKESLEILKSAIEKLHLSARSYTKILKISRTIADLEASNNIKSHHIAEALQYRPKS</sequence>
<dbReference type="InterPro" id="IPR027417">
    <property type="entry name" value="P-loop_NTPase"/>
</dbReference>
<proteinExistence type="inferred from homology"/>
<evidence type="ECO:0000313" key="4">
    <source>
        <dbReference type="Proteomes" id="UP000285655"/>
    </source>
</evidence>
<dbReference type="PRINTS" id="PR00830">
    <property type="entry name" value="ENDOLAPTASE"/>
</dbReference>
<dbReference type="SUPFAM" id="SSF52540">
    <property type="entry name" value="P-loop containing nucleoside triphosphate hydrolases"/>
    <property type="match status" value="1"/>
</dbReference>
<feature type="domain" description="AAA+ ATPase" evidence="2">
    <location>
        <begin position="211"/>
        <end position="394"/>
    </location>
</feature>
<evidence type="ECO:0000256" key="1">
    <source>
        <dbReference type="ARBA" id="ARBA00006354"/>
    </source>
</evidence>
<dbReference type="Gene3D" id="3.30.230.10">
    <property type="match status" value="1"/>
</dbReference>
<name>A0A419DAN7_9BACT</name>
<reference evidence="3 4" key="1">
    <citation type="journal article" date="2017" name="ISME J.">
        <title>Energy and carbon metabolisms in a deep terrestrial subsurface fluid microbial community.</title>
        <authorList>
            <person name="Momper L."/>
            <person name="Jungbluth S.P."/>
            <person name="Lee M.D."/>
            <person name="Amend J.P."/>
        </authorList>
    </citation>
    <scope>NUCLEOTIDE SEQUENCE [LARGE SCALE GENOMIC DNA]</scope>
    <source>
        <strain evidence="3">SURF_29</strain>
    </source>
</reference>
<dbReference type="SMART" id="SM00382">
    <property type="entry name" value="AAA"/>
    <property type="match status" value="1"/>
</dbReference>
<dbReference type="InterPro" id="IPR000523">
    <property type="entry name" value="Mg_chelatse_chII-like_cat_dom"/>
</dbReference>
<dbReference type="PANTHER" id="PTHR32039:SF7">
    <property type="entry name" value="COMPETENCE PROTEIN COMM"/>
    <property type="match status" value="1"/>
</dbReference>
<evidence type="ECO:0000259" key="2">
    <source>
        <dbReference type="SMART" id="SM00382"/>
    </source>
</evidence>
<dbReference type="InterPro" id="IPR025158">
    <property type="entry name" value="Mg_chelat-rel_C"/>
</dbReference>
<comment type="caution">
    <text evidence="3">The sequence shown here is derived from an EMBL/GenBank/DDBJ whole genome shotgun (WGS) entry which is preliminary data.</text>
</comment>
<dbReference type="Pfam" id="PF01078">
    <property type="entry name" value="Mg_chelatase"/>
    <property type="match status" value="1"/>
</dbReference>
<dbReference type="EMBL" id="QZJW01000050">
    <property type="protein sequence ID" value="RJO60209.1"/>
    <property type="molecule type" value="Genomic_DNA"/>
</dbReference>
<comment type="similarity">
    <text evidence="1">Belongs to the Mg-chelatase subunits D/I family. ComM subfamily.</text>
</comment>
<organism evidence="3 4">
    <name type="scientific">candidate division WS5 bacterium</name>
    <dbReference type="NCBI Taxonomy" id="2093353"/>
    <lineage>
        <taxon>Bacteria</taxon>
        <taxon>candidate division WS5</taxon>
    </lineage>
</organism>
<dbReference type="Pfam" id="PF13541">
    <property type="entry name" value="ChlI"/>
    <property type="match status" value="1"/>
</dbReference>
<evidence type="ECO:0000313" key="3">
    <source>
        <dbReference type="EMBL" id="RJO60209.1"/>
    </source>
</evidence>
<dbReference type="InterPro" id="IPR004482">
    <property type="entry name" value="Mg_chelat-rel"/>
</dbReference>